<evidence type="ECO:0000256" key="7">
    <source>
        <dbReference type="ARBA" id="ARBA00022777"/>
    </source>
</evidence>
<comment type="catalytic activity">
    <reaction evidence="1">
        <text>ATP + protein L-histidine = ADP + protein N-phospho-L-histidine.</text>
        <dbReference type="EC" id="2.7.13.3"/>
    </reaction>
</comment>
<evidence type="ECO:0000256" key="9">
    <source>
        <dbReference type="ARBA" id="ARBA00023012"/>
    </source>
</evidence>
<keyword evidence="10 11" id="KW-0472">Membrane</keyword>
<dbReference type="InterPro" id="IPR005467">
    <property type="entry name" value="His_kinase_dom"/>
</dbReference>
<keyword evidence="7 13" id="KW-0418">Kinase</keyword>
<dbReference type="InterPro" id="IPR036890">
    <property type="entry name" value="HATPase_C_sf"/>
</dbReference>
<organism evidence="13 14">
    <name type="scientific">Clostridium estertheticum subsp. estertheticum</name>
    <dbReference type="NCBI Taxonomy" id="1552"/>
    <lineage>
        <taxon>Bacteria</taxon>
        <taxon>Bacillati</taxon>
        <taxon>Bacillota</taxon>
        <taxon>Clostridia</taxon>
        <taxon>Eubacteriales</taxon>
        <taxon>Clostridiaceae</taxon>
        <taxon>Clostridium</taxon>
    </lineage>
</organism>
<dbReference type="PANTHER" id="PTHR45453:SF2">
    <property type="entry name" value="HISTIDINE KINASE"/>
    <property type="match status" value="1"/>
</dbReference>
<dbReference type="SUPFAM" id="SSF55874">
    <property type="entry name" value="ATPase domain of HSP90 chaperone/DNA topoisomerase II/histidine kinase"/>
    <property type="match status" value="1"/>
</dbReference>
<gene>
    <name evidence="13" type="ORF">A7L45_07140</name>
</gene>
<reference evidence="14" key="1">
    <citation type="journal article" date="2016" name="Front. Microbiol.">
        <title>Complete Genome Sequence of Clostridium estertheticum DSM 8809, a Microbe Identified in Spoiled Vacuum Packed Beef.</title>
        <authorList>
            <person name="Yu Z."/>
            <person name="Gunn L."/>
            <person name="Brennan E."/>
            <person name="Reid R."/>
            <person name="Wall P.G."/>
            <person name="Gaora O.P."/>
            <person name="Hurley D."/>
            <person name="Bolton D."/>
            <person name="Fanning S."/>
        </authorList>
    </citation>
    <scope>NUCLEOTIDE SEQUENCE [LARGE SCALE GENOMIC DNA]</scope>
    <source>
        <strain evidence="14">DSM 8809</strain>
    </source>
</reference>
<dbReference type="GO" id="GO:0004721">
    <property type="term" value="F:phosphoprotein phosphatase activity"/>
    <property type="evidence" value="ECO:0007669"/>
    <property type="project" value="TreeGrafter"/>
</dbReference>
<dbReference type="KEGG" id="ceu:A7L45_07140"/>
<dbReference type="EMBL" id="CP015756">
    <property type="protein sequence ID" value="APC39859.1"/>
    <property type="molecule type" value="Genomic_DNA"/>
</dbReference>
<dbReference type="PANTHER" id="PTHR45453">
    <property type="entry name" value="PHOSPHATE REGULON SENSOR PROTEIN PHOR"/>
    <property type="match status" value="1"/>
</dbReference>
<evidence type="ECO:0000313" key="13">
    <source>
        <dbReference type="EMBL" id="APC39859.1"/>
    </source>
</evidence>
<proteinExistence type="predicted"/>
<dbReference type="STRING" id="1552.A7L45_07140"/>
<evidence type="ECO:0000259" key="12">
    <source>
        <dbReference type="PROSITE" id="PS50109"/>
    </source>
</evidence>
<dbReference type="Pfam" id="PF02518">
    <property type="entry name" value="HATPase_c"/>
    <property type="match status" value="1"/>
</dbReference>
<feature type="transmembrane region" description="Helical" evidence="11">
    <location>
        <begin position="41"/>
        <end position="58"/>
    </location>
</feature>
<keyword evidence="14" id="KW-1185">Reference proteome</keyword>
<keyword evidence="4" id="KW-1003">Cell membrane</keyword>
<sequence>MNIIAYIKNSSLKILYFICIFFTINLILLSSSPIDAQFNDIIYMDFLLLFISLIFVFIDYRRWKYSYKGIYEAIRMEKIVDDSLPHNSYYFEAQLIKDVVRFKNDESDKKVNDIKSAFEEMNDYIIKWVHEIKIPISVCELITGKIDDTDVAEQLIVEYTRINFFINQVLYTSRASSYSEDLQINEISIENMIKKVVKRNATLFISRNINLELGNIHYDVLSDEKWLSYILDQLINNACKYVTRGGKINIYAKEDFKSINLYVKDNGIGVQEKDINRIFDRGFTGENGRALSKSTGMGLYLSKKMAHKLNHDIYVKSEEGNGTEFAICFYKLSDYSKVTKM</sequence>
<protein>
    <recommendedName>
        <fullName evidence="3">histidine kinase</fullName>
        <ecNumber evidence="3">2.7.13.3</ecNumber>
    </recommendedName>
</protein>
<dbReference type="Proteomes" id="UP000182569">
    <property type="component" value="Chromosome"/>
</dbReference>
<keyword evidence="5" id="KW-0808">Transferase</keyword>
<evidence type="ECO:0000256" key="6">
    <source>
        <dbReference type="ARBA" id="ARBA00022692"/>
    </source>
</evidence>
<dbReference type="InterPro" id="IPR003594">
    <property type="entry name" value="HATPase_dom"/>
</dbReference>
<evidence type="ECO:0000256" key="3">
    <source>
        <dbReference type="ARBA" id="ARBA00012438"/>
    </source>
</evidence>
<comment type="subcellular location">
    <subcellularLocation>
        <location evidence="2">Cell membrane</location>
        <topology evidence="2">Multi-pass membrane protein</topology>
    </subcellularLocation>
</comment>
<evidence type="ECO:0000256" key="5">
    <source>
        <dbReference type="ARBA" id="ARBA00022679"/>
    </source>
</evidence>
<dbReference type="GO" id="GO:0016036">
    <property type="term" value="P:cellular response to phosphate starvation"/>
    <property type="evidence" value="ECO:0007669"/>
    <property type="project" value="TreeGrafter"/>
</dbReference>
<feature type="domain" description="Histidine kinase" evidence="12">
    <location>
        <begin position="127"/>
        <end position="333"/>
    </location>
</feature>
<evidence type="ECO:0000256" key="2">
    <source>
        <dbReference type="ARBA" id="ARBA00004651"/>
    </source>
</evidence>
<dbReference type="EC" id="2.7.13.3" evidence="3"/>
<dbReference type="SMART" id="SM00387">
    <property type="entry name" value="HATPase_c"/>
    <property type="match status" value="1"/>
</dbReference>
<evidence type="ECO:0000313" key="14">
    <source>
        <dbReference type="Proteomes" id="UP000182569"/>
    </source>
</evidence>
<dbReference type="InterPro" id="IPR050351">
    <property type="entry name" value="BphY/WalK/GraS-like"/>
</dbReference>
<dbReference type="AlphaFoldDB" id="A0A1J0GEX9"/>
<dbReference type="GO" id="GO:0000155">
    <property type="term" value="F:phosphorelay sensor kinase activity"/>
    <property type="evidence" value="ECO:0007669"/>
    <property type="project" value="TreeGrafter"/>
</dbReference>
<feature type="transmembrane region" description="Helical" evidence="11">
    <location>
        <begin position="12"/>
        <end position="29"/>
    </location>
</feature>
<dbReference type="PROSITE" id="PS50109">
    <property type="entry name" value="HIS_KIN"/>
    <property type="match status" value="1"/>
</dbReference>
<keyword evidence="6 11" id="KW-0812">Transmembrane</keyword>
<evidence type="ECO:0000256" key="10">
    <source>
        <dbReference type="ARBA" id="ARBA00023136"/>
    </source>
</evidence>
<dbReference type="RefSeq" id="WP_071612153.1">
    <property type="nucleotide sequence ID" value="NZ_CP015756.1"/>
</dbReference>
<evidence type="ECO:0000256" key="11">
    <source>
        <dbReference type="SAM" id="Phobius"/>
    </source>
</evidence>
<dbReference type="InterPro" id="IPR004358">
    <property type="entry name" value="Sig_transdc_His_kin-like_C"/>
</dbReference>
<evidence type="ECO:0000256" key="1">
    <source>
        <dbReference type="ARBA" id="ARBA00000085"/>
    </source>
</evidence>
<keyword evidence="8 11" id="KW-1133">Transmembrane helix</keyword>
<accession>A0A1J0GEX9</accession>
<evidence type="ECO:0000256" key="4">
    <source>
        <dbReference type="ARBA" id="ARBA00022475"/>
    </source>
</evidence>
<dbReference type="OrthoDB" id="9780487at2"/>
<dbReference type="Gene3D" id="3.30.565.10">
    <property type="entry name" value="Histidine kinase-like ATPase, C-terminal domain"/>
    <property type="match status" value="1"/>
</dbReference>
<dbReference type="PRINTS" id="PR00344">
    <property type="entry name" value="BCTRLSENSOR"/>
</dbReference>
<name>A0A1J0GEX9_9CLOT</name>
<dbReference type="GO" id="GO:0005886">
    <property type="term" value="C:plasma membrane"/>
    <property type="evidence" value="ECO:0007669"/>
    <property type="project" value="UniProtKB-SubCell"/>
</dbReference>
<keyword evidence="9" id="KW-0902">Two-component regulatory system</keyword>
<evidence type="ECO:0000256" key="8">
    <source>
        <dbReference type="ARBA" id="ARBA00022989"/>
    </source>
</evidence>